<organism evidence="1">
    <name type="scientific">Arundo donax</name>
    <name type="common">Giant reed</name>
    <name type="synonym">Donax arundinaceus</name>
    <dbReference type="NCBI Taxonomy" id="35708"/>
    <lineage>
        <taxon>Eukaryota</taxon>
        <taxon>Viridiplantae</taxon>
        <taxon>Streptophyta</taxon>
        <taxon>Embryophyta</taxon>
        <taxon>Tracheophyta</taxon>
        <taxon>Spermatophyta</taxon>
        <taxon>Magnoliopsida</taxon>
        <taxon>Liliopsida</taxon>
        <taxon>Poales</taxon>
        <taxon>Poaceae</taxon>
        <taxon>PACMAD clade</taxon>
        <taxon>Arundinoideae</taxon>
        <taxon>Arundineae</taxon>
        <taxon>Arundo</taxon>
    </lineage>
</organism>
<accession>A0A0A8ZKX4</accession>
<proteinExistence type="predicted"/>
<sequence>MKQVASGVLSCFIYLNYFDLHMSAGDSN</sequence>
<evidence type="ECO:0000313" key="1">
    <source>
        <dbReference type="EMBL" id="JAD38343.1"/>
    </source>
</evidence>
<dbReference type="AlphaFoldDB" id="A0A0A8ZKX4"/>
<protein>
    <submittedName>
        <fullName evidence="1">Uncharacterized protein</fullName>
    </submittedName>
</protein>
<reference evidence="1" key="2">
    <citation type="journal article" date="2015" name="Data Brief">
        <title>Shoot transcriptome of the giant reed, Arundo donax.</title>
        <authorList>
            <person name="Barrero R.A."/>
            <person name="Guerrero F.D."/>
            <person name="Moolhuijzen P."/>
            <person name="Goolsby J.A."/>
            <person name="Tidwell J."/>
            <person name="Bellgard S.E."/>
            <person name="Bellgard M.I."/>
        </authorList>
    </citation>
    <scope>NUCLEOTIDE SEQUENCE</scope>
    <source>
        <tissue evidence="1">Shoot tissue taken approximately 20 cm above the soil surface</tissue>
    </source>
</reference>
<reference evidence="1" key="1">
    <citation type="submission" date="2014-09" db="EMBL/GenBank/DDBJ databases">
        <authorList>
            <person name="Magalhaes I.L.F."/>
            <person name="Oliveira U."/>
            <person name="Santos F.R."/>
            <person name="Vidigal T.H.D.A."/>
            <person name="Brescovit A.D."/>
            <person name="Santos A.J."/>
        </authorList>
    </citation>
    <scope>NUCLEOTIDE SEQUENCE</scope>
    <source>
        <tissue evidence="1">Shoot tissue taken approximately 20 cm above the soil surface</tissue>
    </source>
</reference>
<dbReference type="EMBL" id="GBRH01259552">
    <property type="protein sequence ID" value="JAD38343.1"/>
    <property type="molecule type" value="Transcribed_RNA"/>
</dbReference>
<name>A0A0A8ZKX4_ARUDO</name>